<dbReference type="Pfam" id="PF16169">
    <property type="entry name" value="DUF4872"/>
    <property type="match status" value="1"/>
</dbReference>
<evidence type="ECO:0000313" key="3">
    <source>
        <dbReference type="EMBL" id="MDE8604256.1"/>
    </source>
</evidence>
<evidence type="ECO:0000259" key="1">
    <source>
        <dbReference type="Pfam" id="PF14399"/>
    </source>
</evidence>
<protein>
    <submittedName>
        <fullName evidence="3">BtrH N-terminal domain-containing protein</fullName>
    </submittedName>
</protein>
<evidence type="ECO:0000259" key="2">
    <source>
        <dbReference type="Pfam" id="PF16169"/>
    </source>
</evidence>
<sequence length="328" mass="36850">MTIIQNLTPFVGVHCETTASGTLLRQLDIKLSEAMMFGLGEGLGFIFWNMKIMDFPFIGGRVKPLSLTKNLARNLKLAFEIKETSSVKKAWRNAQALLDKDIAVGLQLDSYYLEYFGIKLHFAGHFAAMYGYDDDFAYMVDTKPNGGKVKTSLKSLELARNEKGPMAAKNLLYSLRKTGKAFDLSDAIVTAILNNVRDYLNPPIKNIGYKGILKTSVEIKAWFKTSTDVEHEFCTTAMIMEKAGTGGAIFRNMYRDFLKEAYEITKLAPINEAYEQFVEIAELWTDVASLLDRAGKHNDERLVNKASDILVELSSKEYLAMKTLEKIA</sequence>
<organism evidence="3 4">
    <name type="scientific">Marinomonas maritima</name>
    <dbReference type="NCBI Taxonomy" id="2940935"/>
    <lineage>
        <taxon>Bacteria</taxon>
        <taxon>Pseudomonadati</taxon>
        <taxon>Pseudomonadota</taxon>
        <taxon>Gammaproteobacteria</taxon>
        <taxon>Oceanospirillales</taxon>
        <taxon>Oceanospirillaceae</taxon>
        <taxon>Marinomonas</taxon>
    </lineage>
</organism>
<dbReference type="Proteomes" id="UP001139522">
    <property type="component" value="Unassembled WGS sequence"/>
</dbReference>
<feature type="domain" description="DUF4872" evidence="2">
    <location>
        <begin position="154"/>
        <end position="324"/>
    </location>
</feature>
<reference evidence="3" key="1">
    <citation type="submission" date="2023-01" db="EMBL/GenBank/DDBJ databases">
        <title>Psychroserpens sp. MSW6 and Marinomonas sp. RSW2, isolated from seawater.</title>
        <authorList>
            <person name="Kristyanto S."/>
            <person name="Jung J."/>
            <person name="Kim J.M."/>
            <person name="Jeon C.O."/>
        </authorList>
    </citation>
    <scope>NUCLEOTIDE SEQUENCE</scope>
    <source>
        <strain evidence="3">RSW2</strain>
    </source>
</reference>
<feature type="domain" description="Butirosin biosynthesis protein H N-terminal" evidence="1">
    <location>
        <begin position="14"/>
        <end position="142"/>
    </location>
</feature>
<dbReference type="Pfam" id="PF14399">
    <property type="entry name" value="BtrH_N"/>
    <property type="match status" value="1"/>
</dbReference>
<name>A0ABT5WHG7_9GAMM</name>
<gene>
    <name evidence="3" type="ORF">M3I01_015400</name>
</gene>
<keyword evidence="4" id="KW-1185">Reference proteome</keyword>
<dbReference type="RefSeq" id="WP_255896791.1">
    <property type="nucleotide sequence ID" value="NZ_JAMZEG020000004.1"/>
</dbReference>
<accession>A0ABT5WHG7</accession>
<comment type="caution">
    <text evidence="3">The sequence shown here is derived from an EMBL/GenBank/DDBJ whole genome shotgun (WGS) entry which is preliminary data.</text>
</comment>
<dbReference type="InterPro" id="IPR026935">
    <property type="entry name" value="BtrH_N"/>
</dbReference>
<dbReference type="EMBL" id="JAMZEG020000004">
    <property type="protein sequence ID" value="MDE8604256.1"/>
    <property type="molecule type" value="Genomic_DNA"/>
</dbReference>
<proteinExistence type="predicted"/>
<dbReference type="InterPro" id="IPR032369">
    <property type="entry name" value="DUF4872"/>
</dbReference>
<evidence type="ECO:0000313" key="4">
    <source>
        <dbReference type="Proteomes" id="UP001139522"/>
    </source>
</evidence>